<dbReference type="PANTHER" id="PTHR22642">
    <property type="entry name" value="IMIDAZOLONEPROPIONASE"/>
    <property type="match status" value="1"/>
</dbReference>
<dbReference type="SUPFAM" id="SSF51556">
    <property type="entry name" value="Metallo-dependent hydrolases"/>
    <property type="match status" value="1"/>
</dbReference>
<dbReference type="InterPro" id="IPR013108">
    <property type="entry name" value="Amidohydro_3"/>
</dbReference>
<dbReference type="InterPro" id="IPR033932">
    <property type="entry name" value="YtcJ-like"/>
</dbReference>
<dbReference type="Pfam" id="PF07969">
    <property type="entry name" value="Amidohydro_3"/>
    <property type="match status" value="1"/>
</dbReference>
<protein>
    <submittedName>
        <fullName evidence="2">Amidohydrolase</fullName>
    </submittedName>
</protein>
<dbReference type="STRING" id="53254.SAMN05660750_03975"/>
<proteinExistence type="predicted"/>
<dbReference type="InterPro" id="IPR011059">
    <property type="entry name" value="Metal-dep_hydrolase_composite"/>
</dbReference>
<dbReference type="PANTHER" id="PTHR22642:SF2">
    <property type="entry name" value="PROTEIN LONG AFTER FAR-RED 3"/>
    <property type="match status" value="1"/>
</dbReference>
<evidence type="ECO:0000313" key="2">
    <source>
        <dbReference type="EMBL" id="KQK30352.1"/>
    </source>
</evidence>
<dbReference type="Gene3D" id="2.30.40.10">
    <property type="entry name" value="Urease, subunit C, domain 1"/>
    <property type="match status" value="1"/>
</dbReference>
<evidence type="ECO:0000259" key="1">
    <source>
        <dbReference type="Pfam" id="PF07969"/>
    </source>
</evidence>
<dbReference type="InterPro" id="IPR032466">
    <property type="entry name" value="Metal_Hydrolase"/>
</dbReference>
<name>A0A0Q3I5X6_9HYPH</name>
<dbReference type="Proteomes" id="UP000190130">
    <property type="component" value="Unassembled WGS sequence"/>
</dbReference>
<reference evidence="2 4" key="1">
    <citation type="submission" date="2015-10" db="EMBL/GenBank/DDBJ databases">
        <title>Draft genome of Bosea thiooxidans.</title>
        <authorList>
            <person name="Wang X."/>
        </authorList>
    </citation>
    <scope>NUCLEOTIDE SEQUENCE [LARGE SCALE GENOMIC DNA]</scope>
    <source>
        <strain evidence="2 4">CGMCC 9174</strain>
    </source>
</reference>
<dbReference type="Gene3D" id="3.10.310.70">
    <property type="match status" value="1"/>
</dbReference>
<keyword evidence="2" id="KW-0378">Hydrolase</keyword>
<reference evidence="3 5" key="2">
    <citation type="submission" date="2017-02" db="EMBL/GenBank/DDBJ databases">
        <authorList>
            <person name="Peterson S.W."/>
        </authorList>
    </citation>
    <scope>NUCLEOTIDE SEQUENCE [LARGE SCALE GENOMIC DNA]</scope>
    <source>
        <strain evidence="3 5">DSM 9653</strain>
    </source>
</reference>
<dbReference type="AlphaFoldDB" id="A0A0Q3I5X6"/>
<dbReference type="EMBL" id="LMAR01000037">
    <property type="protein sequence ID" value="KQK30352.1"/>
    <property type="molecule type" value="Genomic_DNA"/>
</dbReference>
<organism evidence="2 4">
    <name type="scientific">Bosea thiooxidans</name>
    <dbReference type="NCBI Taxonomy" id="53254"/>
    <lineage>
        <taxon>Bacteria</taxon>
        <taxon>Pseudomonadati</taxon>
        <taxon>Pseudomonadota</taxon>
        <taxon>Alphaproteobacteria</taxon>
        <taxon>Hyphomicrobiales</taxon>
        <taxon>Boseaceae</taxon>
        <taxon>Bosea</taxon>
    </lineage>
</organism>
<accession>A0A0Q3I5X6</accession>
<dbReference type="CDD" id="cd01300">
    <property type="entry name" value="YtcJ_like"/>
    <property type="match status" value="1"/>
</dbReference>
<dbReference type="Proteomes" id="UP000051562">
    <property type="component" value="Unassembled WGS sequence"/>
</dbReference>
<sequence length="548" mass="58351">MTQAETVLLNGRIFCGLAEGFAEALAIAGGKVLATGSATEIAALQGPGTKIVDLAGRVAIPGLNDAHMHLLPLGLAMSEVNLRPEEGVNSIDEVLRRVAAAAKGKKPGEWVIGRGYDHNELAEGRHPTAEELDRIAPDNPVYIKRTCGHVGVVNSRAMAAAGIGHNTPSPAGGLIERRDNKLTGLLAESAMRLIVEAMPQPSVAELKAAIEKAGHYMLSQGFTSVMDAGVGMGAGMAEIEAYEEVARAGTLPVRTWVCIYGNADGIGDEAHAAGYRFGRETGLLRYGAMKVFGDGSAGGLTAAMSEPYLVGDPDNRGIFIYSDADMHRYLRHYHELGYQLAIHAIGDAAIEQVLSGMEKADSPEHPIRGRRHRIEHCGFLTDGQLARMAAAGIDPVPQPAFIYEFGDLYVINLGQERAGASYPMRKWLDAGLHAAASSDAPVCATDPFKNLFTMVTRQTKRHTEIGGAEKLSMEEAVHAYTLLGAYTQFAEDSLGRLVPGQFADIAVLSHDIFAVPVEAVENEVRCDLTLLAGDVVFDRHGQVAAAAQ</sequence>
<evidence type="ECO:0000313" key="5">
    <source>
        <dbReference type="Proteomes" id="UP000190130"/>
    </source>
</evidence>
<evidence type="ECO:0000313" key="3">
    <source>
        <dbReference type="EMBL" id="SKC06392.1"/>
    </source>
</evidence>
<dbReference type="SUPFAM" id="SSF51338">
    <property type="entry name" value="Composite domain of metallo-dependent hydrolases"/>
    <property type="match status" value="1"/>
</dbReference>
<gene>
    <name evidence="2" type="ORF">ARD30_13990</name>
    <name evidence="3" type="ORF">SAMN05660750_03975</name>
</gene>
<dbReference type="OrthoDB" id="9811399at2"/>
<dbReference type="GO" id="GO:0016810">
    <property type="term" value="F:hydrolase activity, acting on carbon-nitrogen (but not peptide) bonds"/>
    <property type="evidence" value="ECO:0007669"/>
    <property type="project" value="InterPro"/>
</dbReference>
<evidence type="ECO:0000313" key="4">
    <source>
        <dbReference type="Proteomes" id="UP000051562"/>
    </source>
</evidence>
<dbReference type="EMBL" id="FUYX01000012">
    <property type="protein sequence ID" value="SKC06392.1"/>
    <property type="molecule type" value="Genomic_DNA"/>
</dbReference>
<feature type="domain" description="Amidohydrolase 3" evidence="1">
    <location>
        <begin position="50"/>
        <end position="537"/>
    </location>
</feature>
<keyword evidence="4" id="KW-1185">Reference proteome</keyword>
<dbReference type="Gene3D" id="3.20.20.140">
    <property type="entry name" value="Metal-dependent hydrolases"/>
    <property type="match status" value="1"/>
</dbReference>